<reference evidence="2" key="1">
    <citation type="submission" date="2021-02" db="EMBL/GenBank/DDBJ databases">
        <authorList>
            <person name="Steward A R."/>
        </authorList>
    </citation>
    <scope>NUCLEOTIDE SEQUENCE</scope>
</reference>
<comment type="caution">
    <text evidence="2">The sequence shown here is derived from an EMBL/GenBank/DDBJ whole genome shotgun (WGS) entry which is preliminary data.</text>
</comment>
<keyword evidence="1" id="KW-1133">Transmembrane helix</keyword>
<keyword evidence="3" id="KW-1185">Reference proteome</keyword>
<keyword evidence="1" id="KW-0472">Membrane</keyword>
<feature type="transmembrane region" description="Helical" evidence="1">
    <location>
        <begin position="12"/>
        <end position="35"/>
    </location>
</feature>
<name>A0A821T1T9_9NEOP</name>
<sequence>MAMVISQTTKAAIGGFLALMILGAVLVVGAAFGWFDPKREDEDTPAKISARLQGRTSYVTHRAMAQFVHIIVKMSNVSTGQDIMGQILIDKSSRAYLSLSMSRVAHTCKATKAL</sequence>
<dbReference type="OrthoDB" id="5983381at2759"/>
<dbReference type="Proteomes" id="UP000663880">
    <property type="component" value="Unassembled WGS sequence"/>
</dbReference>
<gene>
    <name evidence="2" type="ORF">PMACD_LOCUS8302</name>
</gene>
<evidence type="ECO:0000313" key="2">
    <source>
        <dbReference type="EMBL" id="CAF4865616.1"/>
    </source>
</evidence>
<dbReference type="EMBL" id="CAJOBZ010000021">
    <property type="protein sequence ID" value="CAF4865616.1"/>
    <property type="molecule type" value="Genomic_DNA"/>
</dbReference>
<organism evidence="2 3">
    <name type="scientific">Pieris macdunnoughi</name>
    <dbReference type="NCBI Taxonomy" id="345717"/>
    <lineage>
        <taxon>Eukaryota</taxon>
        <taxon>Metazoa</taxon>
        <taxon>Ecdysozoa</taxon>
        <taxon>Arthropoda</taxon>
        <taxon>Hexapoda</taxon>
        <taxon>Insecta</taxon>
        <taxon>Pterygota</taxon>
        <taxon>Neoptera</taxon>
        <taxon>Endopterygota</taxon>
        <taxon>Lepidoptera</taxon>
        <taxon>Glossata</taxon>
        <taxon>Ditrysia</taxon>
        <taxon>Papilionoidea</taxon>
        <taxon>Pieridae</taxon>
        <taxon>Pierinae</taxon>
        <taxon>Pieris</taxon>
    </lineage>
</organism>
<accession>A0A821T1T9</accession>
<proteinExistence type="predicted"/>
<keyword evidence="1" id="KW-0812">Transmembrane</keyword>
<protein>
    <submittedName>
        <fullName evidence="2">Uncharacterized protein</fullName>
    </submittedName>
</protein>
<dbReference type="AlphaFoldDB" id="A0A821T1T9"/>
<evidence type="ECO:0000313" key="3">
    <source>
        <dbReference type="Proteomes" id="UP000663880"/>
    </source>
</evidence>
<evidence type="ECO:0000256" key="1">
    <source>
        <dbReference type="SAM" id="Phobius"/>
    </source>
</evidence>